<feature type="transmembrane region" description="Helical" evidence="1">
    <location>
        <begin position="67"/>
        <end position="86"/>
    </location>
</feature>
<accession>A0A0M3JFF6</accession>
<reference evidence="4" key="1">
    <citation type="submission" date="2017-02" db="UniProtKB">
        <authorList>
            <consortium name="WormBaseParasite"/>
        </authorList>
    </citation>
    <scope>IDENTIFICATION</scope>
</reference>
<keyword evidence="1" id="KW-0472">Membrane</keyword>
<name>A0A0M3JFF6_ANISI</name>
<feature type="transmembrane region" description="Helical" evidence="1">
    <location>
        <begin position="43"/>
        <end position="60"/>
    </location>
</feature>
<evidence type="ECO:0000256" key="1">
    <source>
        <dbReference type="SAM" id="Phobius"/>
    </source>
</evidence>
<keyword evidence="1" id="KW-1133">Transmembrane helix</keyword>
<evidence type="ECO:0000313" key="4">
    <source>
        <dbReference type="WBParaSite" id="ASIM_0000635701-mRNA-1"/>
    </source>
</evidence>
<dbReference type="AlphaFoldDB" id="A0A0M3JFF6"/>
<dbReference type="EMBL" id="UYRR01012944">
    <property type="protein sequence ID" value="VDK26576.1"/>
    <property type="molecule type" value="Genomic_DNA"/>
</dbReference>
<dbReference type="Proteomes" id="UP000267096">
    <property type="component" value="Unassembled WGS sequence"/>
</dbReference>
<proteinExistence type="predicted"/>
<protein>
    <submittedName>
        <fullName evidence="4">Pecanex-like protein</fullName>
    </submittedName>
</protein>
<sequence length="119" mass="13472">MGASPIPVMDSGFVDTVARWRELAKSVVMKVRSLPLSNRTDTVWLYLVLRLTTSIAVHINKTVFSDWLESFCIAVIAWIVTLSLLLDWGALIVAWTVEFPAAFLLSLHIAELWESLLQW</sequence>
<organism evidence="4">
    <name type="scientific">Anisakis simplex</name>
    <name type="common">Herring worm</name>
    <dbReference type="NCBI Taxonomy" id="6269"/>
    <lineage>
        <taxon>Eukaryota</taxon>
        <taxon>Metazoa</taxon>
        <taxon>Ecdysozoa</taxon>
        <taxon>Nematoda</taxon>
        <taxon>Chromadorea</taxon>
        <taxon>Rhabditida</taxon>
        <taxon>Spirurina</taxon>
        <taxon>Ascaridomorpha</taxon>
        <taxon>Ascaridoidea</taxon>
        <taxon>Anisakidae</taxon>
        <taxon>Anisakis</taxon>
        <taxon>Anisakis simplex complex</taxon>
    </lineage>
</organism>
<reference evidence="2 3" key="2">
    <citation type="submission" date="2018-11" db="EMBL/GenBank/DDBJ databases">
        <authorList>
            <consortium name="Pathogen Informatics"/>
        </authorList>
    </citation>
    <scope>NUCLEOTIDE SEQUENCE [LARGE SCALE GENOMIC DNA]</scope>
</reference>
<gene>
    <name evidence="2" type="ORF">ASIM_LOCUS6138</name>
</gene>
<keyword evidence="3" id="KW-1185">Reference proteome</keyword>
<keyword evidence="1" id="KW-0812">Transmembrane</keyword>
<dbReference type="WBParaSite" id="ASIM_0000635701-mRNA-1">
    <property type="protein sequence ID" value="ASIM_0000635701-mRNA-1"/>
    <property type="gene ID" value="ASIM_0000635701"/>
</dbReference>
<evidence type="ECO:0000313" key="2">
    <source>
        <dbReference type="EMBL" id="VDK26576.1"/>
    </source>
</evidence>
<evidence type="ECO:0000313" key="3">
    <source>
        <dbReference type="Proteomes" id="UP000267096"/>
    </source>
</evidence>